<dbReference type="GO" id="GO:0015716">
    <property type="term" value="P:organic phosphonate transport"/>
    <property type="evidence" value="ECO:0007669"/>
    <property type="project" value="InterPro"/>
</dbReference>
<dbReference type="GO" id="GO:0019634">
    <property type="term" value="P:organic phosphonate metabolic process"/>
    <property type="evidence" value="ECO:0007669"/>
    <property type="project" value="InterPro"/>
</dbReference>
<name>A0A317CFP4_9GAMM</name>
<gene>
    <name evidence="1" type="primary">phnG</name>
    <name evidence="1" type="ORF">DKT75_09515</name>
</gene>
<dbReference type="OrthoDB" id="530475at2"/>
<dbReference type="Pfam" id="PF06754">
    <property type="entry name" value="PhnG"/>
    <property type="match status" value="1"/>
</dbReference>
<keyword evidence="1" id="KW-0456">Lyase</keyword>
<accession>A0A317CFP4</accession>
<evidence type="ECO:0000313" key="2">
    <source>
        <dbReference type="Proteomes" id="UP000245506"/>
    </source>
</evidence>
<dbReference type="RefSeq" id="WP_109823195.1">
    <property type="nucleotide sequence ID" value="NZ_QGKL01000029.1"/>
</dbReference>
<reference evidence="1 2" key="1">
    <citation type="submission" date="2018-05" db="EMBL/GenBank/DDBJ databases">
        <title>Leucothrix arctica sp. nov., isolated from Arctic seawater.</title>
        <authorList>
            <person name="Choi A."/>
            <person name="Baek K."/>
        </authorList>
    </citation>
    <scope>NUCLEOTIDE SEQUENCE [LARGE SCALE GENOMIC DNA]</scope>
    <source>
        <strain evidence="1 2">IMCC9719</strain>
    </source>
</reference>
<dbReference type="AlphaFoldDB" id="A0A317CFP4"/>
<sequence>MDLSQNEAARKHWISMLSQALPEELETAFEALAESPDYRWLRPAESGLAMVRARAGGTGQRFNLGETTMTRASILLGDTAGHGYLIGRNKRHAELAAVFDALLQQPSLQSKLLESVIQPIAERLHSNKKQQSQETDKTRVEFFTMVRGESD</sequence>
<dbReference type="GO" id="GO:0016829">
    <property type="term" value="F:lyase activity"/>
    <property type="evidence" value="ECO:0007669"/>
    <property type="project" value="UniProtKB-KW"/>
</dbReference>
<dbReference type="InterPro" id="IPR009609">
    <property type="entry name" value="Phosphonate_metab_PhnG"/>
</dbReference>
<evidence type="ECO:0000313" key="1">
    <source>
        <dbReference type="EMBL" id="PWQ96223.1"/>
    </source>
</evidence>
<proteinExistence type="predicted"/>
<keyword evidence="2" id="KW-1185">Reference proteome</keyword>
<comment type="caution">
    <text evidence="1">The sequence shown here is derived from an EMBL/GenBank/DDBJ whole genome shotgun (WGS) entry which is preliminary data.</text>
</comment>
<dbReference type="Proteomes" id="UP000245506">
    <property type="component" value="Unassembled WGS sequence"/>
</dbReference>
<organism evidence="1 2">
    <name type="scientific">Leucothrix arctica</name>
    <dbReference type="NCBI Taxonomy" id="1481894"/>
    <lineage>
        <taxon>Bacteria</taxon>
        <taxon>Pseudomonadati</taxon>
        <taxon>Pseudomonadota</taxon>
        <taxon>Gammaproteobacteria</taxon>
        <taxon>Thiotrichales</taxon>
        <taxon>Thiotrichaceae</taxon>
        <taxon>Leucothrix</taxon>
    </lineage>
</organism>
<dbReference type="EMBL" id="QGKL01000029">
    <property type="protein sequence ID" value="PWQ96223.1"/>
    <property type="molecule type" value="Genomic_DNA"/>
</dbReference>
<protein>
    <submittedName>
        <fullName evidence="1">Phosphonate C-P lyase system protein PhnG</fullName>
    </submittedName>
</protein>
<dbReference type="NCBIfam" id="TIGR03293">
    <property type="entry name" value="PhnG_redo"/>
    <property type="match status" value="1"/>
</dbReference>